<protein>
    <recommendedName>
        <fullName evidence="3">LamG-like jellyroll fold domain-containing protein</fullName>
    </recommendedName>
</protein>
<evidence type="ECO:0000313" key="2">
    <source>
        <dbReference type="Proteomes" id="UP001189429"/>
    </source>
</evidence>
<dbReference type="EMBL" id="CAUYUJ010014964">
    <property type="protein sequence ID" value="CAK0848285.1"/>
    <property type="molecule type" value="Genomic_DNA"/>
</dbReference>
<sequence>MRSIEQAILGSGTRLSSRVVLLVLLLLLSALLLLLQSTGPPAVFRSSGRWHLAIEWACGSADPAASTTVRDCSRRLTAQTSGSVVGHWRFDDAAGTRHWRDDSPFGNALVSHRYSGFQYPFAEVIPDAGLGASGAVRILSRSHARAESVPVFRTISFWAKPDPGTFIRVDRLVGAMVSGEYFFIMWVDLHSSTVRARFTVGGTSVELGASLDLSHHGTDWDHLAVTMSASEASLFINGVSSGEPTQHNLPEPGFDSVAFLLGTGHPHNAFFGVVDELRLYSAALGDSEVMALAAAKSTNGTPEGENLPPRVDAGPALTLWKPAVSGWLEGSCVDQDGAVARAEWQVVRGPDVSAVTIHDASSASTQFDMASDAPVGEYLLRLGCSDGAHARSATTGLLVFVAHEEKVGNTTESLPPGEPFPFKGLPVSPVGLWPLDGSLSSALPGGSDAELVQVRPTAEYAFVEDGRFGGALRLTCPNSCVQLSLGNAEPAGAPWPAMSAALWFKTDKTSKLTLISKGGFSSPLPSGFTPDVWHHYAAAAGPDIRKAYLDGQPISMESGVANRTEQDAASTLTLGIFGGHPSYGFDGLVDDIAVFDFVLSNEEVEVLYTQGAASFTHRGAMNPLWRGAYNRTMVAYFPELPEEPDYAGHADGQHPSQDSPAAYVHPRIFFTPEELPALRRRLRQTTVGRVAMENIRGILRHNWDENYPWWWARNATEEELFQVSPAQDLDQQLILESFRTLIDGDSAMAVRIGQQLDYMADAVQARLDAALADLRSAPWELFKSVTAWDSTNAWQEPGGPLLRYTLVAYCYDFLYPWLQQGTRDKLRRLMATATQNMWFTGMDAVEAYFALTSNWLPWVGGDMIVTMLAIEGEDGFDKGVYARAAKAVKGWSLLGVSAVSGATYEGGGKNTIMGPKLMALARHGYPQFLAMPGIRKHGSKYLLHTMLPNGLWLEDEKWGSVEAVPLPGDVAVLKMCYPTDVALDWIYRTASRASSYGGMAQDFGGGDGAMPYRSFTQERSSVYTYNNYVTDVIYAVDWEGPLNRTEHALAATYGQPLTYVATDTGLLVTRSAWVGEDAAWLAFLVRSLPGGHSTAARGEFIFHAIGETWAFYNTGTNSQSEMHSVILVDGLGQSSNAPGKFVQFQDSAEATFGSMDARLAYGCQHFGGDPSREVMNSFMVEPLPYKWGDLRYDQLPSWFAGNGPWPPQWSGNIANLFTKAYRTVGMVRSQTPYAIVFDDIQKDIGEHVFAWRMPLRDRFYSYQPSLGEHVLNVVDHSYFGADGSGSDFILRDTSGGPGRLLVRLLEGSSPHMSAGIISSPCSALQVETRAVSARFRVLLWPLENASSPLPVTSWVEAISTLKINDDEIVLSVTDDGATMVEALKVDGASVALTTNEIAQTSPPDDASGVQGRADRAYLAVRACLLYGALM</sequence>
<dbReference type="InterPro" id="IPR013320">
    <property type="entry name" value="ConA-like_dom_sf"/>
</dbReference>
<dbReference type="InterPro" id="IPR013783">
    <property type="entry name" value="Ig-like_fold"/>
</dbReference>
<gene>
    <name evidence="1" type="ORF">PCOR1329_LOCUS41265</name>
</gene>
<dbReference type="Proteomes" id="UP001189429">
    <property type="component" value="Unassembled WGS sequence"/>
</dbReference>
<dbReference type="SUPFAM" id="SSF49899">
    <property type="entry name" value="Concanavalin A-like lectins/glucanases"/>
    <property type="match status" value="2"/>
</dbReference>
<proteinExistence type="predicted"/>
<dbReference type="Pfam" id="PF13385">
    <property type="entry name" value="Laminin_G_3"/>
    <property type="match status" value="2"/>
</dbReference>
<evidence type="ECO:0000313" key="1">
    <source>
        <dbReference type="EMBL" id="CAK0848285.1"/>
    </source>
</evidence>
<reference evidence="1" key="1">
    <citation type="submission" date="2023-10" db="EMBL/GenBank/DDBJ databases">
        <authorList>
            <person name="Chen Y."/>
            <person name="Shah S."/>
            <person name="Dougan E. K."/>
            <person name="Thang M."/>
            <person name="Chan C."/>
        </authorList>
    </citation>
    <scope>NUCLEOTIDE SEQUENCE [LARGE SCALE GENOMIC DNA]</scope>
</reference>
<dbReference type="Gene3D" id="2.70.98.70">
    <property type="match status" value="1"/>
</dbReference>
<organism evidence="1 2">
    <name type="scientific">Prorocentrum cordatum</name>
    <dbReference type="NCBI Taxonomy" id="2364126"/>
    <lineage>
        <taxon>Eukaryota</taxon>
        <taxon>Sar</taxon>
        <taxon>Alveolata</taxon>
        <taxon>Dinophyceae</taxon>
        <taxon>Prorocentrales</taxon>
        <taxon>Prorocentraceae</taxon>
        <taxon>Prorocentrum</taxon>
    </lineage>
</organism>
<accession>A0ABN9TQC5</accession>
<dbReference type="Gene3D" id="1.50.10.100">
    <property type="entry name" value="Chondroitin AC/alginate lyase"/>
    <property type="match status" value="1"/>
</dbReference>
<dbReference type="InterPro" id="IPR008929">
    <property type="entry name" value="Chondroitin_lyas"/>
</dbReference>
<dbReference type="Gene3D" id="2.60.120.200">
    <property type="match status" value="2"/>
</dbReference>
<name>A0ABN9TQC5_9DINO</name>
<dbReference type="Gene3D" id="2.60.40.10">
    <property type="entry name" value="Immunoglobulins"/>
    <property type="match status" value="1"/>
</dbReference>
<evidence type="ECO:0008006" key="3">
    <source>
        <dbReference type="Google" id="ProtNLM"/>
    </source>
</evidence>
<keyword evidence="2" id="KW-1185">Reference proteome</keyword>
<comment type="caution">
    <text evidence="1">The sequence shown here is derived from an EMBL/GenBank/DDBJ whole genome shotgun (WGS) entry which is preliminary data.</text>
</comment>